<keyword evidence="3" id="KW-1185">Reference proteome</keyword>
<keyword evidence="1" id="KW-0732">Signal</keyword>
<sequence length="416" mass="42085">MTRKRRRLAVRSALAAVVLGAVAGGVYYSTSAATAGQTPVAASFSCALPGGQQVAVPIEFGVSVPDTATAGTATTITPSAKVTLPAAAVTALRGTEATTVDATLTPKLELTDASGTSEVKANPLAIKAMALPAEGELVLPLAGTPVQVTPSGAGTAQIQLTGLTAQLAAGERQVECTSSSNTGALGSFEVGATKATPTQQPQQRVQAAPGGGVSAQAGFKVNFDVTVTTTLKKVDNAQVVLTGTLKSELPVAPPPPEGNPLTGELTLNPVKDNYLVVFRFMPVFNDITATSDGPVTGRVFVDVASGTADTKAVSKVVLKIDRVRQGSSDPNGGVLVIDKGVNCRTASPIEVPISGKIGIRPGTETEISTKATIPPFAGCTARTGEDMSRLFTGLVSGPDTPVVVKLKSLCLGDCPA</sequence>
<organism evidence="2 3">
    <name type="scientific">Actinokineospora bangkokensis</name>
    <dbReference type="NCBI Taxonomy" id="1193682"/>
    <lineage>
        <taxon>Bacteria</taxon>
        <taxon>Bacillati</taxon>
        <taxon>Actinomycetota</taxon>
        <taxon>Actinomycetes</taxon>
        <taxon>Pseudonocardiales</taxon>
        <taxon>Pseudonocardiaceae</taxon>
        <taxon>Actinokineospora</taxon>
    </lineage>
</organism>
<dbReference type="EMBL" id="MKQR01000017">
    <property type="protein sequence ID" value="OLR92100.1"/>
    <property type="molecule type" value="Genomic_DNA"/>
</dbReference>
<evidence type="ECO:0000313" key="3">
    <source>
        <dbReference type="Proteomes" id="UP000186040"/>
    </source>
</evidence>
<evidence type="ECO:0000313" key="2">
    <source>
        <dbReference type="EMBL" id="OLR92100.1"/>
    </source>
</evidence>
<proteinExistence type="predicted"/>
<evidence type="ECO:0008006" key="4">
    <source>
        <dbReference type="Google" id="ProtNLM"/>
    </source>
</evidence>
<protein>
    <recommendedName>
        <fullName evidence="4">Tat pathway signal sequence domain protein</fullName>
    </recommendedName>
</protein>
<comment type="caution">
    <text evidence="2">The sequence shown here is derived from an EMBL/GenBank/DDBJ whole genome shotgun (WGS) entry which is preliminary data.</text>
</comment>
<dbReference type="Proteomes" id="UP000186040">
    <property type="component" value="Unassembled WGS sequence"/>
</dbReference>
<dbReference type="InterPro" id="IPR006311">
    <property type="entry name" value="TAT_signal"/>
</dbReference>
<name>A0A1Q9LJB6_9PSEU</name>
<evidence type="ECO:0000256" key="1">
    <source>
        <dbReference type="SAM" id="SignalP"/>
    </source>
</evidence>
<dbReference type="AlphaFoldDB" id="A0A1Q9LJB6"/>
<reference evidence="2 3" key="1">
    <citation type="submission" date="2016-10" db="EMBL/GenBank/DDBJ databases">
        <title>The Draft Genome Sequence of Actinokineospora bangkokensis 44EHWT reveals the biosynthetic pathway of antifungal compounds Thailandins with unusual extender unit butylmalonyl-CoA.</title>
        <authorList>
            <person name="Greule A."/>
            <person name="Intra B."/>
            <person name="Flemming S."/>
            <person name="Rommel M.G."/>
            <person name="Panbangred W."/>
            <person name="Bechthold A."/>
        </authorList>
    </citation>
    <scope>NUCLEOTIDE SEQUENCE [LARGE SCALE GENOMIC DNA]</scope>
    <source>
        <strain evidence="2 3">44EHW</strain>
    </source>
</reference>
<feature type="signal peptide" evidence="1">
    <location>
        <begin position="1"/>
        <end position="23"/>
    </location>
</feature>
<accession>A0A1Q9LJB6</accession>
<feature type="chain" id="PRO_5039692677" description="Tat pathway signal sequence domain protein" evidence="1">
    <location>
        <begin position="24"/>
        <end position="416"/>
    </location>
</feature>
<dbReference type="PROSITE" id="PS51318">
    <property type="entry name" value="TAT"/>
    <property type="match status" value="1"/>
</dbReference>
<gene>
    <name evidence="2" type="ORF">BJP25_22400</name>
</gene>